<evidence type="ECO:0000256" key="1">
    <source>
        <dbReference type="ARBA" id="ARBA00004496"/>
    </source>
</evidence>
<dbReference type="EMBL" id="MFZV01000031">
    <property type="protein sequence ID" value="OGK31022.1"/>
    <property type="molecule type" value="Genomic_DNA"/>
</dbReference>
<proteinExistence type="inferred from homology"/>
<accession>A0A1F7HJU7</accession>
<reference evidence="7 8" key="1">
    <citation type="journal article" date="2016" name="Nat. Commun.">
        <title>Thousands of microbial genomes shed light on interconnected biogeochemical processes in an aquifer system.</title>
        <authorList>
            <person name="Anantharaman K."/>
            <person name="Brown C.T."/>
            <person name="Hug L.A."/>
            <person name="Sharon I."/>
            <person name="Castelle C.J."/>
            <person name="Probst A.J."/>
            <person name="Thomas B.C."/>
            <person name="Singh A."/>
            <person name="Wilkins M.J."/>
            <person name="Karaoz U."/>
            <person name="Brodie E.L."/>
            <person name="Williams K.H."/>
            <person name="Hubbard S.S."/>
            <person name="Banfield J.F."/>
        </authorList>
    </citation>
    <scope>NUCLEOTIDE SEQUENCE [LARGE SCALE GENOMIC DNA]</scope>
</reference>
<evidence type="ECO:0000256" key="2">
    <source>
        <dbReference type="ARBA" id="ARBA00022490"/>
    </source>
</evidence>
<comment type="subcellular location">
    <subcellularLocation>
        <location evidence="1">Cytoplasm</location>
    </subcellularLocation>
</comment>
<dbReference type="AlphaFoldDB" id="A0A1F7HJU7"/>
<comment type="similarity">
    <text evidence="6">Belongs to the FtsA/MreB family.</text>
</comment>
<dbReference type="PANTHER" id="PTHR42749">
    <property type="entry name" value="CELL SHAPE-DETERMINING PROTEIN MREB"/>
    <property type="match status" value="1"/>
</dbReference>
<dbReference type="GO" id="GO:0000902">
    <property type="term" value="P:cell morphogenesis"/>
    <property type="evidence" value="ECO:0007669"/>
    <property type="project" value="InterPro"/>
</dbReference>
<dbReference type="InterPro" id="IPR056546">
    <property type="entry name" value="MreB_MamK-like"/>
</dbReference>
<evidence type="ECO:0000256" key="4">
    <source>
        <dbReference type="ARBA" id="ARBA00022840"/>
    </source>
</evidence>
<keyword evidence="5" id="KW-0133">Cell shape</keyword>
<gene>
    <name evidence="7" type="ORF">A3F29_03140</name>
</gene>
<evidence type="ECO:0000256" key="5">
    <source>
        <dbReference type="ARBA" id="ARBA00022960"/>
    </source>
</evidence>
<dbReference type="GO" id="GO:0005737">
    <property type="term" value="C:cytoplasm"/>
    <property type="evidence" value="ECO:0007669"/>
    <property type="project" value="UniProtKB-SubCell"/>
</dbReference>
<evidence type="ECO:0000256" key="3">
    <source>
        <dbReference type="ARBA" id="ARBA00022741"/>
    </source>
</evidence>
<dbReference type="InterPro" id="IPR004753">
    <property type="entry name" value="MreB"/>
</dbReference>
<name>A0A1F7HJU7_9BACT</name>
<dbReference type="Proteomes" id="UP000177199">
    <property type="component" value="Unassembled WGS sequence"/>
</dbReference>
<keyword evidence="4" id="KW-0067">ATP-binding</keyword>
<comment type="caution">
    <text evidence="7">The sequence shown here is derived from an EMBL/GenBank/DDBJ whole genome shotgun (WGS) entry which is preliminary data.</text>
</comment>
<protein>
    <recommendedName>
        <fullName evidence="9">Cell shape-determining protein MreB</fullName>
    </recommendedName>
</protein>
<evidence type="ECO:0000256" key="6">
    <source>
        <dbReference type="ARBA" id="ARBA00023458"/>
    </source>
</evidence>
<organism evidence="7 8">
    <name type="scientific">Candidatus Roizmanbacteria bacterium RIFCSPHIGHO2_12_FULL_33_9</name>
    <dbReference type="NCBI Taxonomy" id="1802045"/>
    <lineage>
        <taxon>Bacteria</taxon>
        <taxon>Candidatus Roizmaniibacteriota</taxon>
    </lineage>
</organism>
<dbReference type="SUPFAM" id="SSF53067">
    <property type="entry name" value="Actin-like ATPase domain"/>
    <property type="match status" value="2"/>
</dbReference>
<dbReference type="GO" id="GO:0008360">
    <property type="term" value="P:regulation of cell shape"/>
    <property type="evidence" value="ECO:0007669"/>
    <property type="project" value="UniProtKB-KW"/>
</dbReference>
<feature type="non-terminal residue" evidence="7">
    <location>
        <position position="345"/>
    </location>
</feature>
<evidence type="ECO:0000313" key="7">
    <source>
        <dbReference type="EMBL" id="OGK31022.1"/>
    </source>
</evidence>
<keyword evidence="2" id="KW-0963">Cytoplasm</keyword>
<dbReference type="Gene3D" id="3.30.420.40">
    <property type="match status" value="2"/>
</dbReference>
<dbReference type="Pfam" id="PF06723">
    <property type="entry name" value="MreB_Mbl"/>
    <property type="match status" value="1"/>
</dbReference>
<evidence type="ECO:0000313" key="8">
    <source>
        <dbReference type="Proteomes" id="UP000177199"/>
    </source>
</evidence>
<keyword evidence="3" id="KW-0547">Nucleotide-binding</keyword>
<evidence type="ECO:0008006" key="9">
    <source>
        <dbReference type="Google" id="ProtNLM"/>
    </source>
</evidence>
<sequence>MFNIIDKIRKIKLPFLSNFQLYVDFGTSYSRIGIKDKGVVLNEPTILGFNNKTNEYLFFGTEAKKIIGKVPEFIKIIKPTINGTINDFDAQLALTKRLIDAALSPYTKNFSLMMPSISAIASIPYSATEIEQRALEEVLKKAGVNYTALIEKPVATAIGCGFNIFEHNPVFIVDMGGGLIEMAILSGGGVVVQKTLKMAGENMNKIIYNYSYLKNGIILGETTCEDLKHKLLNFDNSDKTLIVRGKSLETGLPKSVKITTSDIQEALSVNFNQILDSIKELIEQAQPEIVDEIYAKGIILTGGISNVPGIEKFFENELKMKVISSENPNASTVNGLIRIGRRKEM</sequence>
<dbReference type="PRINTS" id="PR01652">
    <property type="entry name" value="SHAPEPROTEIN"/>
</dbReference>
<dbReference type="GO" id="GO:0005524">
    <property type="term" value="F:ATP binding"/>
    <property type="evidence" value="ECO:0007669"/>
    <property type="project" value="UniProtKB-KW"/>
</dbReference>
<dbReference type="PANTHER" id="PTHR42749:SF1">
    <property type="entry name" value="CELL SHAPE-DETERMINING PROTEIN MREB"/>
    <property type="match status" value="1"/>
</dbReference>
<dbReference type="InterPro" id="IPR043129">
    <property type="entry name" value="ATPase_NBD"/>
</dbReference>